<organism evidence="1 2">
    <name type="scientific">Vibrio cholerae</name>
    <dbReference type="NCBI Taxonomy" id="666"/>
    <lineage>
        <taxon>Bacteria</taxon>
        <taxon>Pseudomonadati</taxon>
        <taxon>Pseudomonadota</taxon>
        <taxon>Gammaproteobacteria</taxon>
        <taxon>Vibrionales</taxon>
        <taxon>Vibrionaceae</taxon>
        <taxon>Vibrio</taxon>
    </lineage>
</organism>
<proteinExistence type="predicted"/>
<gene>
    <name evidence="1" type="ORF">F0M16_19030</name>
</gene>
<reference evidence="1 2" key="1">
    <citation type="submission" date="2019-09" db="EMBL/GenBank/DDBJ databases">
        <authorList>
            <person name="Kritzky A."/>
            <person name="Schelkanova E.Y."/>
            <person name="Alkhova Z.V."/>
            <person name="Smirnova N.I."/>
        </authorList>
    </citation>
    <scope>NUCLEOTIDE SEQUENCE [LARGE SCALE GENOMIC DNA]</scope>
    <source>
        <strain evidence="1 2">M1526</strain>
    </source>
</reference>
<name>A0A5B1BYV4_VIBCL</name>
<accession>A0A5B1BYV4</accession>
<sequence length="211" mass="24582">MRDYELIYQGILEKDQNLITTEDTIVALYLKNILNQKIVMIKSMCKESDKEAVIDKLERKVSELEKVGLPVNVIDTIECLERLINKNPNKLTDYDLCLSESLRDRLVGLHSYLRGKCKRTSFGKRSTFAIASLKRLPYKKDFKLIFHSLKRASDIADEISMYKIWCVDGNAVNGLVIHKDRERYLSQLKKLKEDLNTNMDKVKVWVNLPNR</sequence>
<evidence type="ECO:0000313" key="1">
    <source>
        <dbReference type="EMBL" id="KAA1253132.1"/>
    </source>
</evidence>
<comment type="caution">
    <text evidence="1">The sequence shown here is derived from an EMBL/GenBank/DDBJ whole genome shotgun (WGS) entry which is preliminary data.</text>
</comment>
<evidence type="ECO:0000313" key="2">
    <source>
        <dbReference type="Proteomes" id="UP000323225"/>
    </source>
</evidence>
<dbReference type="AlphaFoldDB" id="A0A5B1BYV4"/>
<dbReference type="EMBL" id="VUAA01000027">
    <property type="protein sequence ID" value="KAA1253132.1"/>
    <property type="molecule type" value="Genomic_DNA"/>
</dbReference>
<dbReference type="Proteomes" id="UP000323225">
    <property type="component" value="Unassembled WGS sequence"/>
</dbReference>
<protein>
    <submittedName>
        <fullName evidence="1">Uncharacterized protein</fullName>
    </submittedName>
</protein>